<proteinExistence type="predicted"/>
<dbReference type="Proteomes" id="UP000000702">
    <property type="component" value="Unassembled WGS sequence"/>
</dbReference>
<organism evidence="2 3">
    <name type="scientific">Trypanosoma congolense (strain IL3000)</name>
    <dbReference type="NCBI Taxonomy" id="1068625"/>
    <lineage>
        <taxon>Eukaryota</taxon>
        <taxon>Discoba</taxon>
        <taxon>Euglenozoa</taxon>
        <taxon>Kinetoplastea</taxon>
        <taxon>Metakinetoplastina</taxon>
        <taxon>Trypanosomatida</taxon>
        <taxon>Trypanosomatidae</taxon>
        <taxon>Trypanosoma</taxon>
        <taxon>Nannomonas</taxon>
    </lineage>
</organism>
<reference evidence="3" key="1">
    <citation type="submission" date="2011-07" db="EMBL/GenBank/DDBJ databases">
        <title>Divergent evolution of antigenic variation in African trypanosomes.</title>
        <authorList>
            <person name="Jackson A.P."/>
            <person name="Berry A."/>
            <person name="Allison H.C."/>
            <person name="Burton P."/>
            <person name="Anderson J."/>
            <person name="Aslett M."/>
            <person name="Brown R."/>
            <person name="Corton N."/>
            <person name="Harris D."/>
            <person name="Hauser H."/>
            <person name="Gamble J."/>
            <person name="Gilderthorp R."/>
            <person name="McQuillan J."/>
            <person name="Quail M.A."/>
            <person name="Sanders M."/>
            <person name="Van Tonder A."/>
            <person name="Ginger M.L."/>
            <person name="Donelson J.E."/>
            <person name="Field M.C."/>
            <person name="Barry J.D."/>
            <person name="Berriman M."/>
            <person name="Hertz-Fowler C."/>
        </authorList>
    </citation>
    <scope>NUCLEOTIDE SEQUENCE [LARGE SCALE GENOMIC DNA]</scope>
    <source>
        <strain evidence="3">IL3000</strain>
    </source>
</reference>
<sequence length="372" mass="39349">MVEPQEGNIYARSAILRWAESILQGEYNSFTDIQAKDVAVLLYAIFNDSRTVGERVGPVVSLQDIQFCDNPTSMVRLLNAKRVLSLVQSLSSCSSEVSAAAGNDTNGDGGCLVSGGVGNMSACAWLEGKAFVEELKMWRWIRTEAFKRGLEANELTERVRTFLGRASGSGAGDEDAVKKLGLAAKRSRADQGPVECAAGIHHEAPSSAVVQTPCGVREDGSAVDEQRDVGAGRPIAMDAKGLGNQVNEDLARTGEGATGSLLNITCDGVEASTGLLNVLEDVMKELNEQRHAVGENTGQGTFEGNRNEAQAQGGLQGNCDQTSECSSCPAIYATAIRHNYAAIERLEALRKLAVTACLRKDAAGLLGVLSIA</sequence>
<keyword evidence="3" id="KW-1185">Reference proteome</keyword>
<evidence type="ECO:0000313" key="2">
    <source>
        <dbReference type="EMBL" id="CCD16321.1"/>
    </source>
</evidence>
<feature type="region of interest" description="Disordered" evidence="1">
    <location>
        <begin position="294"/>
        <end position="316"/>
    </location>
</feature>
<gene>
    <name evidence="2" type="ORF">TCIL3000_0_12600</name>
</gene>
<dbReference type="EMBL" id="CAEQ01002244">
    <property type="protein sequence ID" value="CCD16321.1"/>
    <property type="molecule type" value="Genomic_DNA"/>
</dbReference>
<dbReference type="OMA" id="CDNPTSM"/>
<dbReference type="AlphaFoldDB" id="F9WG87"/>
<protein>
    <submittedName>
        <fullName evidence="2">WGS project CAEQ00000000 data, annotated contig 476</fullName>
    </submittedName>
</protein>
<evidence type="ECO:0000256" key="1">
    <source>
        <dbReference type="SAM" id="MobiDB-lite"/>
    </source>
</evidence>
<dbReference type="VEuPathDB" id="TriTrypDB:TcIL3000_0_12600"/>
<name>F9WG87_TRYCI</name>
<accession>F9WG87</accession>
<evidence type="ECO:0000313" key="3">
    <source>
        <dbReference type="Proteomes" id="UP000000702"/>
    </source>
</evidence>
<reference evidence="2 3" key="2">
    <citation type="journal article" date="2012" name="Proc. Natl. Acad. Sci. U.S.A.">
        <title>Antigenic diversity is generated by distinct evolutionary mechanisms in African trypanosome species.</title>
        <authorList>
            <person name="Jackson A.P."/>
            <person name="Berry A."/>
            <person name="Aslett M."/>
            <person name="Allison H.C."/>
            <person name="Burton P."/>
            <person name="Vavrova-Anderson J."/>
            <person name="Brown R."/>
            <person name="Browne H."/>
            <person name="Corton N."/>
            <person name="Hauser H."/>
            <person name="Gamble J."/>
            <person name="Gilderthorp R."/>
            <person name="Marcello L."/>
            <person name="McQuillan J."/>
            <person name="Otto T.D."/>
            <person name="Quail M.A."/>
            <person name="Sanders M.J."/>
            <person name="van Tonder A."/>
            <person name="Ginger M.L."/>
            <person name="Field M.C."/>
            <person name="Barry J.D."/>
            <person name="Hertz-Fowler C."/>
            <person name="Berriman M."/>
        </authorList>
    </citation>
    <scope>NUCLEOTIDE SEQUENCE [LARGE SCALE GENOMIC DNA]</scope>
    <source>
        <strain evidence="2 3">IL3000</strain>
    </source>
</reference>
<feature type="compositionally biased region" description="Polar residues" evidence="1">
    <location>
        <begin position="296"/>
        <end position="310"/>
    </location>
</feature>
<comment type="caution">
    <text evidence="2">The sequence shown here is derived from an EMBL/GenBank/DDBJ whole genome shotgun (WGS) entry which is preliminary data.</text>
</comment>